<dbReference type="SMART" id="SM00220">
    <property type="entry name" value="S_TKc"/>
    <property type="match status" value="1"/>
</dbReference>
<dbReference type="AlphaFoldDB" id="A0A856MPA5"/>
<dbReference type="Gene3D" id="3.40.1000.10">
    <property type="entry name" value="Mog1/PsbP, alpha/beta/alpha sandwich"/>
    <property type="match status" value="1"/>
</dbReference>
<evidence type="ECO:0000256" key="2">
    <source>
        <dbReference type="ARBA" id="ARBA00022527"/>
    </source>
</evidence>
<gene>
    <name evidence="11" type="ORF">DP114_22310</name>
</gene>
<evidence type="ECO:0000256" key="8">
    <source>
        <dbReference type="ARBA" id="ARBA00048679"/>
    </source>
</evidence>
<evidence type="ECO:0000256" key="6">
    <source>
        <dbReference type="ARBA" id="ARBA00022840"/>
    </source>
</evidence>
<dbReference type="Pfam" id="PF00069">
    <property type="entry name" value="Pkinase"/>
    <property type="match status" value="1"/>
</dbReference>
<keyword evidence="4" id="KW-0547">Nucleotide-binding</keyword>
<evidence type="ECO:0000259" key="10">
    <source>
        <dbReference type="PROSITE" id="PS50011"/>
    </source>
</evidence>
<dbReference type="Pfam" id="PF18933">
    <property type="entry name" value="PsbP_2"/>
    <property type="match status" value="1"/>
</dbReference>
<keyword evidence="6" id="KW-0067">ATP-binding</keyword>
<accession>A0A856MPA5</accession>
<feature type="domain" description="Protein kinase" evidence="10">
    <location>
        <begin position="10"/>
        <end position="270"/>
    </location>
</feature>
<dbReference type="EMBL" id="CP030118">
    <property type="protein sequence ID" value="QDL12372.1"/>
    <property type="molecule type" value="Genomic_DNA"/>
</dbReference>
<dbReference type="InterPro" id="IPR000719">
    <property type="entry name" value="Prot_kinase_dom"/>
</dbReference>
<evidence type="ECO:0000256" key="5">
    <source>
        <dbReference type="ARBA" id="ARBA00022777"/>
    </source>
</evidence>
<dbReference type="GO" id="GO:0004674">
    <property type="term" value="F:protein serine/threonine kinase activity"/>
    <property type="evidence" value="ECO:0007669"/>
    <property type="project" value="UniProtKB-KW"/>
</dbReference>
<keyword evidence="3" id="KW-0808">Transferase</keyword>
<dbReference type="InterPro" id="IPR011009">
    <property type="entry name" value="Kinase-like_dom_sf"/>
</dbReference>
<dbReference type="EC" id="2.7.11.1" evidence="1"/>
<dbReference type="PANTHER" id="PTHR24363:SF0">
    <property type="entry name" value="SERINE_THREONINE KINASE LIKE DOMAIN CONTAINING 1"/>
    <property type="match status" value="1"/>
</dbReference>
<dbReference type="KEGG" id="bsen:DP114_22310"/>
<dbReference type="CDD" id="cd14014">
    <property type="entry name" value="STKc_PknB_like"/>
    <property type="match status" value="1"/>
</dbReference>
<keyword evidence="9" id="KW-1133">Transmembrane helix</keyword>
<evidence type="ECO:0000256" key="1">
    <source>
        <dbReference type="ARBA" id="ARBA00012513"/>
    </source>
</evidence>
<keyword evidence="9" id="KW-0472">Membrane</keyword>
<dbReference type="SUPFAM" id="SSF56112">
    <property type="entry name" value="Protein kinase-like (PK-like)"/>
    <property type="match status" value="1"/>
</dbReference>
<evidence type="ECO:0000313" key="11">
    <source>
        <dbReference type="EMBL" id="QDL12372.1"/>
    </source>
</evidence>
<keyword evidence="12" id="KW-1185">Reference proteome</keyword>
<name>A0A856MPA5_9CYAN</name>
<dbReference type="Proteomes" id="UP000503129">
    <property type="component" value="Chromosome"/>
</dbReference>
<evidence type="ECO:0000313" key="12">
    <source>
        <dbReference type="Proteomes" id="UP000503129"/>
    </source>
</evidence>
<feature type="transmembrane region" description="Helical" evidence="9">
    <location>
        <begin position="283"/>
        <end position="300"/>
    </location>
</feature>
<dbReference type="GO" id="GO:0005524">
    <property type="term" value="F:ATP binding"/>
    <property type="evidence" value="ECO:0007669"/>
    <property type="project" value="UniProtKB-KW"/>
</dbReference>
<dbReference type="RefSeq" id="WP_171977138.1">
    <property type="nucleotide sequence ID" value="NZ_CAWOXK010000001.1"/>
</dbReference>
<dbReference type="Gene3D" id="3.30.200.20">
    <property type="entry name" value="Phosphorylase Kinase, domain 1"/>
    <property type="match status" value="1"/>
</dbReference>
<evidence type="ECO:0000256" key="9">
    <source>
        <dbReference type="SAM" id="Phobius"/>
    </source>
</evidence>
<protein>
    <recommendedName>
        <fullName evidence="1">non-specific serine/threonine protein kinase</fullName>
        <ecNumber evidence="1">2.7.11.1</ecNumber>
    </recommendedName>
</protein>
<comment type="catalytic activity">
    <reaction evidence="8">
        <text>L-seryl-[protein] + ATP = O-phospho-L-seryl-[protein] + ADP + H(+)</text>
        <dbReference type="Rhea" id="RHEA:17989"/>
        <dbReference type="Rhea" id="RHEA-COMP:9863"/>
        <dbReference type="Rhea" id="RHEA-COMP:11604"/>
        <dbReference type="ChEBI" id="CHEBI:15378"/>
        <dbReference type="ChEBI" id="CHEBI:29999"/>
        <dbReference type="ChEBI" id="CHEBI:30616"/>
        <dbReference type="ChEBI" id="CHEBI:83421"/>
        <dbReference type="ChEBI" id="CHEBI:456216"/>
        <dbReference type="EC" id="2.7.11.1"/>
    </reaction>
</comment>
<proteinExistence type="predicted"/>
<organism evidence="11 12">
    <name type="scientific">Brasilonema sennae CENA114</name>
    <dbReference type="NCBI Taxonomy" id="415709"/>
    <lineage>
        <taxon>Bacteria</taxon>
        <taxon>Bacillati</taxon>
        <taxon>Cyanobacteriota</taxon>
        <taxon>Cyanophyceae</taxon>
        <taxon>Nostocales</taxon>
        <taxon>Scytonemataceae</taxon>
        <taxon>Brasilonema</taxon>
        <taxon>Bromeliae group (in: Brasilonema)</taxon>
    </lineage>
</organism>
<dbReference type="PANTHER" id="PTHR24363">
    <property type="entry name" value="SERINE/THREONINE PROTEIN KINASE"/>
    <property type="match status" value="1"/>
</dbReference>
<evidence type="ECO:0000256" key="7">
    <source>
        <dbReference type="ARBA" id="ARBA00047899"/>
    </source>
</evidence>
<sequence>MLGRTLRGRYEIIKHLGTGFSETYLALDKDLPGKPYCIVKQLKPQLRDPFVLQTATRLFETEAQVLYKLGNHDQIPRLSAHFEENGEFYLVQEFINGDILSNDIIPGKQWSEDKVINFLQDILKILEFVHQQNIIHRDIKPSNIIRRTSDGKLVLIDFGAVKEIISTLKPNSQGKTVPIGTPGYVPSEQAIGNPEFNSDIYALGITAIQALTGILPKQLPKNPETHEVVWRDLVQVKPQLADILDKMVRYDSRKRYQSVNEVSQALSSLVTKNKLKKWQNTKIALALVFIALVPCIAVLVPEIRDKIFASSHHDSSLLTYDSSNYFLIRMKYPKDWITQKIEDRFTGDVAKFFLPQNNSSNSFQPELSVEMQDLQKPISLPEYTNSKVNEITQYSTSPRIHESHPAKLANLPAHEVIYTGKQEQVNVKMMAVWTVKDSKAYIVTYTAEESQYDTFLETAQAMINSLEIRESASTPPK</sequence>
<dbReference type="PROSITE" id="PS50011">
    <property type="entry name" value="PROTEIN_KINASE_DOM"/>
    <property type="match status" value="1"/>
</dbReference>
<evidence type="ECO:0000256" key="4">
    <source>
        <dbReference type="ARBA" id="ARBA00022741"/>
    </source>
</evidence>
<reference evidence="11 12" key="1">
    <citation type="submission" date="2018-06" db="EMBL/GenBank/DDBJ databases">
        <title>Comparative genomics of Brasilonema spp. strains.</title>
        <authorList>
            <person name="Alvarenga D.O."/>
            <person name="Fiore M.F."/>
            <person name="Varani A.M."/>
        </authorList>
    </citation>
    <scope>NUCLEOTIDE SEQUENCE [LARGE SCALE GENOMIC DNA]</scope>
    <source>
        <strain evidence="11 12">CENA114</strain>
    </source>
</reference>
<comment type="catalytic activity">
    <reaction evidence="7">
        <text>L-threonyl-[protein] + ATP = O-phospho-L-threonyl-[protein] + ADP + H(+)</text>
        <dbReference type="Rhea" id="RHEA:46608"/>
        <dbReference type="Rhea" id="RHEA-COMP:11060"/>
        <dbReference type="Rhea" id="RHEA-COMP:11605"/>
        <dbReference type="ChEBI" id="CHEBI:15378"/>
        <dbReference type="ChEBI" id="CHEBI:30013"/>
        <dbReference type="ChEBI" id="CHEBI:30616"/>
        <dbReference type="ChEBI" id="CHEBI:61977"/>
        <dbReference type="ChEBI" id="CHEBI:456216"/>
        <dbReference type="EC" id="2.7.11.1"/>
    </reaction>
</comment>
<keyword evidence="9" id="KW-0812">Transmembrane</keyword>
<dbReference type="Gene3D" id="1.10.510.10">
    <property type="entry name" value="Transferase(Phosphotransferase) domain 1"/>
    <property type="match status" value="1"/>
</dbReference>
<keyword evidence="5 11" id="KW-0418">Kinase</keyword>
<keyword evidence="2 11" id="KW-0723">Serine/threonine-protein kinase</keyword>
<evidence type="ECO:0000256" key="3">
    <source>
        <dbReference type="ARBA" id="ARBA00022679"/>
    </source>
</evidence>